<dbReference type="AlphaFoldDB" id="A0A699XKY3"/>
<name>A0A699XKY3_TANCI</name>
<dbReference type="EMBL" id="BKCJ011876307">
    <property type="protein sequence ID" value="GFD60327.1"/>
    <property type="molecule type" value="Genomic_DNA"/>
</dbReference>
<protein>
    <submittedName>
        <fullName evidence="2">Uncharacterized protein</fullName>
    </submittedName>
</protein>
<gene>
    <name evidence="2" type="ORF">Tci_932296</name>
</gene>
<feature type="region of interest" description="Disordered" evidence="1">
    <location>
        <begin position="1"/>
        <end position="71"/>
    </location>
</feature>
<proteinExistence type="predicted"/>
<reference evidence="2" key="1">
    <citation type="journal article" date="2019" name="Sci. Rep.">
        <title>Draft genome of Tanacetum cinerariifolium, the natural source of mosquito coil.</title>
        <authorList>
            <person name="Yamashiro T."/>
            <person name="Shiraishi A."/>
            <person name="Satake H."/>
            <person name="Nakayama K."/>
        </authorList>
    </citation>
    <scope>NUCLEOTIDE SEQUENCE</scope>
</reference>
<sequence>GGPLRPPGGAKRAGAVRERAENGRGAGAVPAAQNTRGTRLGVRPAHRPAQRPEAGLRAHPAQHSADLRPQR</sequence>
<comment type="caution">
    <text evidence="2">The sequence shown here is derived from an EMBL/GenBank/DDBJ whole genome shotgun (WGS) entry which is preliminary data.</text>
</comment>
<organism evidence="2">
    <name type="scientific">Tanacetum cinerariifolium</name>
    <name type="common">Dalmatian daisy</name>
    <name type="synonym">Chrysanthemum cinerariifolium</name>
    <dbReference type="NCBI Taxonomy" id="118510"/>
    <lineage>
        <taxon>Eukaryota</taxon>
        <taxon>Viridiplantae</taxon>
        <taxon>Streptophyta</taxon>
        <taxon>Embryophyta</taxon>
        <taxon>Tracheophyta</taxon>
        <taxon>Spermatophyta</taxon>
        <taxon>Magnoliopsida</taxon>
        <taxon>eudicotyledons</taxon>
        <taxon>Gunneridae</taxon>
        <taxon>Pentapetalae</taxon>
        <taxon>asterids</taxon>
        <taxon>campanulids</taxon>
        <taxon>Asterales</taxon>
        <taxon>Asteraceae</taxon>
        <taxon>Asteroideae</taxon>
        <taxon>Anthemideae</taxon>
        <taxon>Anthemidinae</taxon>
        <taxon>Tanacetum</taxon>
    </lineage>
</organism>
<feature type="non-terminal residue" evidence="2">
    <location>
        <position position="1"/>
    </location>
</feature>
<accession>A0A699XKY3</accession>
<evidence type="ECO:0000256" key="1">
    <source>
        <dbReference type="SAM" id="MobiDB-lite"/>
    </source>
</evidence>
<evidence type="ECO:0000313" key="2">
    <source>
        <dbReference type="EMBL" id="GFD60327.1"/>
    </source>
</evidence>